<keyword evidence="4" id="KW-0328">Glycosyltransferase</keyword>
<dbReference type="AlphaFoldDB" id="A0AA35R5H3"/>
<keyword evidence="2 3" id="KW-0802">TPR repeat</keyword>
<dbReference type="SMART" id="SM00028">
    <property type="entry name" value="TPR"/>
    <property type="match status" value="3"/>
</dbReference>
<keyword evidence="5" id="KW-1185">Reference proteome</keyword>
<evidence type="ECO:0000256" key="1">
    <source>
        <dbReference type="ARBA" id="ARBA00022737"/>
    </source>
</evidence>
<reference evidence="4" key="1">
    <citation type="submission" date="2023-03" db="EMBL/GenBank/DDBJ databases">
        <authorList>
            <person name="Steffen K."/>
            <person name="Cardenas P."/>
        </authorList>
    </citation>
    <scope>NUCLEOTIDE SEQUENCE</scope>
</reference>
<dbReference type="Proteomes" id="UP001174909">
    <property type="component" value="Unassembled WGS sequence"/>
</dbReference>
<dbReference type="PROSITE" id="PS50005">
    <property type="entry name" value="TPR"/>
    <property type="match status" value="2"/>
</dbReference>
<evidence type="ECO:0000256" key="3">
    <source>
        <dbReference type="PROSITE-ProRule" id="PRU00339"/>
    </source>
</evidence>
<proteinExistence type="predicted"/>
<evidence type="ECO:0000256" key="2">
    <source>
        <dbReference type="ARBA" id="ARBA00022803"/>
    </source>
</evidence>
<comment type="caution">
    <text evidence="4">The sequence shown here is derived from an EMBL/GenBank/DDBJ whole genome shotgun (WGS) entry which is preliminary data.</text>
</comment>
<protein>
    <submittedName>
        <fullName evidence="4">UDP-N-acetylglucosamine--peptide N-acetylglucosaminyltransferase 110 kDa subunit</fullName>
    </submittedName>
</protein>
<accession>A0AA35R5H3</accession>
<dbReference type="PROSITE" id="PS50293">
    <property type="entry name" value="TPR_REGION"/>
    <property type="match status" value="1"/>
</dbReference>
<feature type="repeat" description="TPR" evidence="3">
    <location>
        <begin position="38"/>
        <end position="71"/>
    </location>
</feature>
<keyword evidence="1" id="KW-0677">Repeat</keyword>
<dbReference type="GO" id="GO:0016757">
    <property type="term" value="F:glycosyltransferase activity"/>
    <property type="evidence" value="ECO:0007669"/>
    <property type="project" value="UniProtKB-KW"/>
</dbReference>
<sequence length="110" mass="12480">MLTEAELYDAALTHFAENDLEAAVNAFKELIEIYPDYIEGYLGLGHAYERMSLYDEAIEAIQKAIEINPKDPLVYTSLSMCYQRKGMIQEAEDAMAKSQELQMETSRSST</sequence>
<evidence type="ECO:0000313" key="4">
    <source>
        <dbReference type="EMBL" id="CAI8005086.1"/>
    </source>
</evidence>
<dbReference type="SUPFAM" id="SSF48452">
    <property type="entry name" value="TPR-like"/>
    <property type="match status" value="1"/>
</dbReference>
<feature type="repeat" description="TPR" evidence="3">
    <location>
        <begin position="4"/>
        <end position="37"/>
    </location>
</feature>
<dbReference type="InterPro" id="IPR011990">
    <property type="entry name" value="TPR-like_helical_dom_sf"/>
</dbReference>
<name>A0AA35R5H3_GEOBA</name>
<dbReference type="PANTHER" id="PTHR44858:SF1">
    <property type="entry name" value="UDP-N-ACETYLGLUCOSAMINE--PEPTIDE N-ACETYLGLUCOSAMINYLTRANSFERASE SPINDLY-RELATED"/>
    <property type="match status" value="1"/>
</dbReference>
<dbReference type="Gene3D" id="1.25.40.10">
    <property type="entry name" value="Tetratricopeptide repeat domain"/>
    <property type="match status" value="1"/>
</dbReference>
<dbReference type="PANTHER" id="PTHR44858">
    <property type="entry name" value="TETRATRICOPEPTIDE REPEAT PROTEIN 6"/>
    <property type="match status" value="1"/>
</dbReference>
<dbReference type="EMBL" id="CASHTH010000576">
    <property type="protein sequence ID" value="CAI8005086.1"/>
    <property type="molecule type" value="Genomic_DNA"/>
</dbReference>
<dbReference type="InterPro" id="IPR050498">
    <property type="entry name" value="Ycf3"/>
</dbReference>
<keyword evidence="4" id="KW-0808">Transferase</keyword>
<gene>
    <name evidence="4" type="ORF">GBAR_LOCUS4065</name>
</gene>
<dbReference type="Pfam" id="PF14559">
    <property type="entry name" value="TPR_19"/>
    <property type="match status" value="1"/>
</dbReference>
<organism evidence="4 5">
    <name type="scientific">Geodia barretti</name>
    <name type="common">Barrett's horny sponge</name>
    <dbReference type="NCBI Taxonomy" id="519541"/>
    <lineage>
        <taxon>Eukaryota</taxon>
        <taxon>Metazoa</taxon>
        <taxon>Porifera</taxon>
        <taxon>Demospongiae</taxon>
        <taxon>Heteroscleromorpha</taxon>
        <taxon>Tetractinellida</taxon>
        <taxon>Astrophorina</taxon>
        <taxon>Geodiidae</taxon>
        <taxon>Geodia</taxon>
    </lineage>
</organism>
<dbReference type="InterPro" id="IPR019734">
    <property type="entry name" value="TPR_rpt"/>
</dbReference>
<evidence type="ECO:0000313" key="5">
    <source>
        <dbReference type="Proteomes" id="UP001174909"/>
    </source>
</evidence>